<dbReference type="EMBL" id="JBHMDG010000027">
    <property type="protein sequence ID" value="MFB9315000.1"/>
    <property type="molecule type" value="Genomic_DNA"/>
</dbReference>
<organism evidence="1 2">
    <name type="scientific">Nocardioides plantarum</name>
    <dbReference type="NCBI Taxonomy" id="29299"/>
    <lineage>
        <taxon>Bacteria</taxon>
        <taxon>Bacillati</taxon>
        <taxon>Actinomycetota</taxon>
        <taxon>Actinomycetes</taxon>
        <taxon>Propionibacteriales</taxon>
        <taxon>Nocardioidaceae</taxon>
        <taxon>Nocardioides</taxon>
    </lineage>
</organism>
<gene>
    <name evidence="1" type="ORF">ACFFRI_18220</name>
</gene>
<comment type="caution">
    <text evidence="1">The sequence shown here is derived from an EMBL/GenBank/DDBJ whole genome shotgun (WGS) entry which is preliminary data.</text>
</comment>
<evidence type="ECO:0000313" key="1">
    <source>
        <dbReference type="EMBL" id="MFB9315000.1"/>
    </source>
</evidence>
<protein>
    <submittedName>
        <fullName evidence="1">DUF3263 domain-containing protein</fullName>
    </submittedName>
</protein>
<dbReference type="Proteomes" id="UP001589750">
    <property type="component" value="Unassembled WGS sequence"/>
</dbReference>
<sequence>MPVDLRKRDRLTDTEQAILELERSWWKLTDAKETAVRDRFGWSSGHYYRQVSTLIDRPEALTADPLLVRRLRRLRDDRRDERSSRRRHPTARSGR</sequence>
<proteinExistence type="predicted"/>
<dbReference type="RefSeq" id="WP_140009854.1">
    <property type="nucleotide sequence ID" value="NZ_JBHMDG010000027.1"/>
</dbReference>
<accession>A0ABV5KGL5</accession>
<keyword evidence="2" id="KW-1185">Reference proteome</keyword>
<evidence type="ECO:0000313" key="2">
    <source>
        <dbReference type="Proteomes" id="UP001589750"/>
    </source>
</evidence>
<name>A0ABV5KGL5_9ACTN</name>
<dbReference type="Pfam" id="PF11662">
    <property type="entry name" value="DUF3263"/>
    <property type="match status" value="1"/>
</dbReference>
<dbReference type="InterPro" id="IPR021678">
    <property type="entry name" value="DUF3263"/>
</dbReference>
<reference evidence="1 2" key="1">
    <citation type="submission" date="2024-09" db="EMBL/GenBank/DDBJ databases">
        <authorList>
            <person name="Sun Q."/>
            <person name="Mori K."/>
        </authorList>
    </citation>
    <scope>NUCLEOTIDE SEQUENCE [LARGE SCALE GENOMIC DNA]</scope>
    <source>
        <strain evidence="1 2">JCM 9626</strain>
    </source>
</reference>